<name>A0A9X9F1B2_BACCE</name>
<protein>
    <submittedName>
        <fullName evidence="1">Hemolysin BL-binding component</fullName>
    </submittedName>
</protein>
<dbReference type="InterPro" id="IPR052785">
    <property type="entry name" value="Enterotoxin_cmpnt"/>
</dbReference>
<organism evidence="1 2">
    <name type="scientific">Bacillus cereus</name>
    <dbReference type="NCBI Taxonomy" id="1396"/>
    <lineage>
        <taxon>Bacteria</taxon>
        <taxon>Bacillati</taxon>
        <taxon>Bacillota</taxon>
        <taxon>Bacilli</taxon>
        <taxon>Bacillales</taxon>
        <taxon>Bacillaceae</taxon>
        <taxon>Bacillus</taxon>
        <taxon>Bacillus cereus group</taxon>
    </lineage>
</organism>
<dbReference type="PANTHER" id="PTHR38443">
    <property type="match status" value="1"/>
</dbReference>
<evidence type="ECO:0000313" key="1">
    <source>
        <dbReference type="EMBL" id="TKI83615.1"/>
    </source>
</evidence>
<gene>
    <name evidence="1" type="ORF">FC695_41125</name>
</gene>
<feature type="non-terminal residue" evidence="1">
    <location>
        <position position="102"/>
    </location>
</feature>
<dbReference type="PANTHER" id="PTHR38443:SF2">
    <property type="entry name" value="NON-HEMOLYTIC ENTEROTOXIN LYTIC COMPONENT L1"/>
    <property type="match status" value="1"/>
</dbReference>
<dbReference type="Gene3D" id="1.20.1170.10">
    <property type="match status" value="1"/>
</dbReference>
<proteinExistence type="predicted"/>
<evidence type="ECO:0000313" key="2">
    <source>
        <dbReference type="Proteomes" id="UP000308444"/>
    </source>
</evidence>
<dbReference type="AlphaFoldDB" id="A0A9X9F1B2"/>
<dbReference type="EMBL" id="SZOH01004680">
    <property type="protein sequence ID" value="TKI83615.1"/>
    <property type="molecule type" value="Genomic_DNA"/>
</dbReference>
<feature type="non-terminal residue" evidence="1">
    <location>
        <position position="1"/>
    </location>
</feature>
<accession>A0A9X9F1B2</accession>
<dbReference type="SUPFAM" id="SSF58100">
    <property type="entry name" value="Bacterial hemolysins"/>
    <property type="match status" value="1"/>
</dbReference>
<comment type="caution">
    <text evidence="1">The sequence shown here is derived from an EMBL/GenBank/DDBJ whole genome shotgun (WGS) entry which is preliminary data.</text>
</comment>
<dbReference type="Proteomes" id="UP000308444">
    <property type="component" value="Unassembled WGS sequence"/>
</dbReference>
<sequence length="102" mass="11492">TVDYKITLNRVVGVAFHNISDMHSMLDSAITALTYMSTQWEDLDSQYSGVLGHIDKADQKADQNKYKFLTPSLNAAKNSWKTLKTDVVTLQEGIKIAEKKEQ</sequence>
<reference evidence="1 2" key="1">
    <citation type="journal article" date="2019" name="Environ. Microbiol.">
        <title>An active ?-lactamase is a part of an orchestrated cell wall stress resistance network of Bacillus subtilis and related rhizosphere species.</title>
        <authorList>
            <person name="Bucher T."/>
            <person name="Keren-Paz A."/>
            <person name="Hausser J."/>
            <person name="Olender T."/>
            <person name="Cytryn E."/>
            <person name="Kolodkin-Gal I."/>
        </authorList>
    </citation>
    <scope>NUCLEOTIDE SEQUENCE [LARGE SCALE GENOMIC DNA]</scope>
    <source>
        <strain evidence="1 2">I32</strain>
    </source>
</reference>